<dbReference type="EMBL" id="ML143576">
    <property type="protein sequence ID" value="TBU21782.1"/>
    <property type="molecule type" value="Genomic_DNA"/>
</dbReference>
<evidence type="ECO:0000259" key="1">
    <source>
        <dbReference type="PROSITE" id="PS50011"/>
    </source>
</evidence>
<dbReference type="InterPro" id="IPR000719">
    <property type="entry name" value="Prot_kinase_dom"/>
</dbReference>
<reference evidence="2" key="1">
    <citation type="submission" date="2019-01" db="EMBL/GenBank/DDBJ databases">
        <title>Draft genome sequences of three monokaryotic isolates of the white-rot basidiomycete fungus Dichomitus squalens.</title>
        <authorList>
            <consortium name="DOE Joint Genome Institute"/>
            <person name="Lopez S.C."/>
            <person name="Andreopoulos B."/>
            <person name="Pangilinan J."/>
            <person name="Lipzen A."/>
            <person name="Riley R."/>
            <person name="Ahrendt S."/>
            <person name="Ng V."/>
            <person name="Barry K."/>
            <person name="Daum C."/>
            <person name="Grigoriev I.V."/>
            <person name="Hilden K.S."/>
            <person name="Makela M.R."/>
            <person name="de Vries R.P."/>
        </authorList>
    </citation>
    <scope>NUCLEOTIDE SEQUENCE [LARGE SCALE GENOMIC DNA]</scope>
    <source>
        <strain evidence="2">OM18370.1</strain>
    </source>
</reference>
<organism evidence="2">
    <name type="scientific">Dichomitus squalens</name>
    <dbReference type="NCBI Taxonomy" id="114155"/>
    <lineage>
        <taxon>Eukaryota</taxon>
        <taxon>Fungi</taxon>
        <taxon>Dikarya</taxon>
        <taxon>Basidiomycota</taxon>
        <taxon>Agaricomycotina</taxon>
        <taxon>Agaricomycetes</taxon>
        <taxon>Polyporales</taxon>
        <taxon>Polyporaceae</taxon>
        <taxon>Dichomitus</taxon>
    </lineage>
</organism>
<proteinExistence type="predicted"/>
<dbReference type="AlphaFoldDB" id="A0A4Q9M7F2"/>
<dbReference type="Proteomes" id="UP000292957">
    <property type="component" value="Unassembled WGS sequence"/>
</dbReference>
<accession>A0A4Q9M7F2</accession>
<dbReference type="PROSITE" id="PS50011">
    <property type="entry name" value="PROTEIN_KINASE_DOM"/>
    <property type="match status" value="1"/>
</dbReference>
<gene>
    <name evidence="2" type="ORF">BD311DRAFT_782724</name>
</gene>
<evidence type="ECO:0000313" key="2">
    <source>
        <dbReference type="EMBL" id="TBU21782.1"/>
    </source>
</evidence>
<feature type="domain" description="Protein kinase" evidence="1">
    <location>
        <begin position="210"/>
        <end position="464"/>
    </location>
</feature>
<dbReference type="InterPro" id="IPR011009">
    <property type="entry name" value="Kinase-like_dom_sf"/>
</dbReference>
<dbReference type="SUPFAM" id="SSF56112">
    <property type="entry name" value="Protein kinase-like (PK-like)"/>
    <property type="match status" value="1"/>
</dbReference>
<dbReference type="GO" id="GO:0005524">
    <property type="term" value="F:ATP binding"/>
    <property type="evidence" value="ECO:0007669"/>
    <property type="project" value="InterPro"/>
</dbReference>
<dbReference type="OrthoDB" id="2803426at2759"/>
<name>A0A4Q9M7F2_9APHY</name>
<protein>
    <recommendedName>
        <fullName evidence="1">Protein kinase domain-containing protein</fullName>
    </recommendedName>
</protein>
<sequence length="464" mass="51937">MDCSWLTSTYGSAQPRDYRVNQDGKVPILDGRYGGSGPLPVTPPVEVFHPAFASFVNDMANDKLLVPDDVVTTTASFMQSLSEIATLEAERTNTRGMLKDLLDRVVIQTVNKNKSSADHIVVLNRREAPFEQAALAIVEEKGELGSGSDPSVQGSFSYIEHWISTERKAIRQVCFCPSFIISIAGPWVNVCGAVFTTLPIVHRLTDYIWLGRSRAIDDGHILRVARVFYALRRALQALETYYEELPFSPDDATGRFFPLATSCILEGGEKLEFTYELPLKGDDPSCVAFLVADKSDRGHKLVVKFVERYGKEAHELLAQHGRAPTLLYCGDVWSTVPGLAGRTGYGPWKMVVMDYVKGRTAADLDEVPDGVRDAVRSALVILHERGMVHEDIRLPNIIIEDDRNGDEDEEDMGKRTRIVDFDWAGKEGEVRYPHDLSERQWVEGVEDYVLIRACHDDAMVDRLR</sequence>
<dbReference type="GO" id="GO:0004672">
    <property type="term" value="F:protein kinase activity"/>
    <property type="evidence" value="ECO:0007669"/>
    <property type="project" value="InterPro"/>
</dbReference>